<evidence type="ECO:0000259" key="3">
    <source>
        <dbReference type="Pfam" id="PF13359"/>
    </source>
</evidence>
<evidence type="ECO:0000313" key="5">
    <source>
        <dbReference type="Proteomes" id="UP000077315"/>
    </source>
</evidence>
<dbReference type="Pfam" id="PF13359">
    <property type="entry name" value="DDE_Tnp_4"/>
    <property type="match status" value="1"/>
</dbReference>
<keyword evidence="2" id="KW-0479">Metal-binding</keyword>
<name>A0A162UE09_PHYB8</name>
<evidence type="ECO:0000256" key="1">
    <source>
        <dbReference type="ARBA" id="ARBA00001968"/>
    </source>
</evidence>
<dbReference type="STRING" id="763407.A0A162UE09"/>
<gene>
    <name evidence="4" type="ORF">PHYBLDRAFT_166796</name>
</gene>
<evidence type="ECO:0000313" key="4">
    <source>
        <dbReference type="EMBL" id="OAD75562.1"/>
    </source>
</evidence>
<dbReference type="InterPro" id="IPR027806">
    <property type="entry name" value="HARBI1_dom"/>
</dbReference>
<dbReference type="GeneID" id="28996396"/>
<comment type="cofactor">
    <cofactor evidence="1">
        <name>a divalent metal cation</name>
        <dbReference type="ChEBI" id="CHEBI:60240"/>
    </cofactor>
</comment>
<organism evidence="4 5">
    <name type="scientific">Phycomyces blakesleeanus (strain ATCC 8743b / DSM 1359 / FGSC 10004 / NBRC 33097 / NRRL 1555)</name>
    <dbReference type="NCBI Taxonomy" id="763407"/>
    <lineage>
        <taxon>Eukaryota</taxon>
        <taxon>Fungi</taxon>
        <taxon>Fungi incertae sedis</taxon>
        <taxon>Mucoromycota</taxon>
        <taxon>Mucoromycotina</taxon>
        <taxon>Mucoromycetes</taxon>
        <taxon>Mucorales</taxon>
        <taxon>Phycomycetaceae</taxon>
        <taxon>Phycomyces</taxon>
    </lineage>
</organism>
<feature type="domain" description="DDE Tnp4" evidence="3">
    <location>
        <begin position="93"/>
        <end position="239"/>
    </location>
</feature>
<reference evidence="5" key="1">
    <citation type="submission" date="2015-06" db="EMBL/GenBank/DDBJ databases">
        <title>Expansion of signal transduction pathways in fungi by whole-genome duplication.</title>
        <authorList>
            <consortium name="DOE Joint Genome Institute"/>
            <person name="Corrochano L.M."/>
            <person name="Kuo A."/>
            <person name="Marcet-Houben M."/>
            <person name="Polaino S."/>
            <person name="Salamov A."/>
            <person name="Villalobos J.M."/>
            <person name="Alvarez M.I."/>
            <person name="Avalos J."/>
            <person name="Benito E.P."/>
            <person name="Benoit I."/>
            <person name="Burger G."/>
            <person name="Camino L.P."/>
            <person name="Canovas D."/>
            <person name="Cerda-Olmedo E."/>
            <person name="Cheng J.-F."/>
            <person name="Dominguez A."/>
            <person name="Elias M."/>
            <person name="Eslava A.P."/>
            <person name="Glaser F."/>
            <person name="Grimwood J."/>
            <person name="Gutierrez G."/>
            <person name="Heitman J."/>
            <person name="Henrissat B."/>
            <person name="Iturriaga E.A."/>
            <person name="Lang B.F."/>
            <person name="Lavin J.L."/>
            <person name="Lee S."/>
            <person name="Li W."/>
            <person name="Lindquist E."/>
            <person name="Lopez-Garcia S."/>
            <person name="Luque E.M."/>
            <person name="Marcos A.T."/>
            <person name="Martin J."/>
            <person name="McCluskey K."/>
            <person name="Medina H.R."/>
            <person name="Miralles-Duran A."/>
            <person name="Miyazaki A."/>
            <person name="Munoz-Torres E."/>
            <person name="Oguiza J.A."/>
            <person name="Ohm R."/>
            <person name="Olmedo M."/>
            <person name="Orejas M."/>
            <person name="Ortiz-Castellanos L."/>
            <person name="Pisabarro A.G."/>
            <person name="Rodriguez-Romero J."/>
            <person name="Ruiz-Herrera J."/>
            <person name="Ruiz-Vazquez R."/>
            <person name="Sanz C."/>
            <person name="Schackwitz W."/>
            <person name="Schmutz J."/>
            <person name="Shahriari M."/>
            <person name="Shelest E."/>
            <person name="Silva-Franco F."/>
            <person name="Soanes D."/>
            <person name="Syed K."/>
            <person name="Tagua V.G."/>
            <person name="Talbot N.J."/>
            <person name="Thon M."/>
            <person name="De vries R.P."/>
            <person name="Wiebenga A."/>
            <person name="Yadav J.S."/>
            <person name="Braun E.L."/>
            <person name="Baker S."/>
            <person name="Garre V."/>
            <person name="Horwitz B."/>
            <person name="Torres-Martinez S."/>
            <person name="Idnurm A."/>
            <person name="Herrera-Estrella A."/>
            <person name="Gabaldon T."/>
            <person name="Grigoriev I.V."/>
        </authorList>
    </citation>
    <scope>NUCLEOTIDE SEQUENCE [LARGE SCALE GENOMIC DNA]</scope>
    <source>
        <strain evidence="5">NRRL 1555(-)</strain>
    </source>
</reference>
<dbReference type="AlphaFoldDB" id="A0A162UE09"/>
<dbReference type="VEuPathDB" id="FungiDB:PHYBLDRAFT_166796"/>
<sequence length="319" mass="37026">MKLSLYLEFKRSKSYTVHIEREFAFALILYRHTFPQKYTTMQSVWGMSAKTLGLIVNKFTELLLNKFKNRFEFDTCQFSSENCKIFPNVVGFVDGTMQKVSRPSSYKDQKLVYNGWKHIHCIKYQAIATPDGITSSLVGPFIRSSHDARIFYKSKTLDCLIVYLNYISKDDNVPFEYVVYGDMAYSKLDKVYKSFPLSEVNNDKLKKINKSMRKTRIQVEIKFGKVSQLFKFCKYNYGMKIFANTKPATIYILSTLFKNFHTCINGSAGSKIFKLQPPNIYDYIKALMCEHQPEDTIDNYKTILNNASNLVETVTVPDN</sequence>
<dbReference type="Proteomes" id="UP000077315">
    <property type="component" value="Unassembled WGS sequence"/>
</dbReference>
<evidence type="ECO:0000256" key="2">
    <source>
        <dbReference type="ARBA" id="ARBA00022723"/>
    </source>
</evidence>
<dbReference type="OrthoDB" id="5289248at2759"/>
<dbReference type="GO" id="GO:0046872">
    <property type="term" value="F:metal ion binding"/>
    <property type="evidence" value="ECO:0007669"/>
    <property type="project" value="UniProtKB-KW"/>
</dbReference>
<dbReference type="RefSeq" id="XP_018293602.1">
    <property type="nucleotide sequence ID" value="XM_018435490.1"/>
</dbReference>
<accession>A0A162UE09</accession>
<proteinExistence type="predicted"/>
<protein>
    <recommendedName>
        <fullName evidence="3">DDE Tnp4 domain-containing protein</fullName>
    </recommendedName>
</protein>
<dbReference type="EMBL" id="KV440977">
    <property type="protein sequence ID" value="OAD75562.1"/>
    <property type="molecule type" value="Genomic_DNA"/>
</dbReference>
<keyword evidence="5" id="KW-1185">Reference proteome</keyword>
<dbReference type="InParanoid" id="A0A162UE09"/>